<dbReference type="AlphaFoldDB" id="A0A9W6WA63"/>
<dbReference type="Proteomes" id="UP001165079">
    <property type="component" value="Unassembled WGS sequence"/>
</dbReference>
<organism evidence="2 3">
    <name type="scientific">Actinorhabdospora filicis</name>
    <dbReference type="NCBI Taxonomy" id="1785913"/>
    <lineage>
        <taxon>Bacteria</taxon>
        <taxon>Bacillati</taxon>
        <taxon>Actinomycetota</taxon>
        <taxon>Actinomycetes</taxon>
        <taxon>Micromonosporales</taxon>
        <taxon>Micromonosporaceae</taxon>
        <taxon>Actinorhabdospora</taxon>
    </lineage>
</organism>
<evidence type="ECO:0000313" key="2">
    <source>
        <dbReference type="EMBL" id="GLZ78276.1"/>
    </source>
</evidence>
<keyword evidence="1" id="KW-0812">Transmembrane</keyword>
<feature type="transmembrane region" description="Helical" evidence="1">
    <location>
        <begin position="233"/>
        <end position="255"/>
    </location>
</feature>
<evidence type="ECO:0000256" key="1">
    <source>
        <dbReference type="SAM" id="Phobius"/>
    </source>
</evidence>
<gene>
    <name evidence="2" type="ORF">Afil01_30830</name>
</gene>
<name>A0A9W6WA63_9ACTN</name>
<comment type="caution">
    <text evidence="2">The sequence shown here is derived from an EMBL/GenBank/DDBJ whole genome shotgun (WGS) entry which is preliminary data.</text>
</comment>
<feature type="transmembrane region" description="Helical" evidence="1">
    <location>
        <begin position="12"/>
        <end position="40"/>
    </location>
</feature>
<feature type="transmembrane region" description="Helical" evidence="1">
    <location>
        <begin position="90"/>
        <end position="107"/>
    </location>
</feature>
<evidence type="ECO:0000313" key="3">
    <source>
        <dbReference type="Proteomes" id="UP001165079"/>
    </source>
</evidence>
<protein>
    <submittedName>
        <fullName evidence="2">Uncharacterized protein</fullName>
    </submittedName>
</protein>
<proteinExistence type="predicted"/>
<keyword evidence="3" id="KW-1185">Reference proteome</keyword>
<feature type="transmembrane region" description="Helical" evidence="1">
    <location>
        <begin position="191"/>
        <end position="213"/>
    </location>
</feature>
<feature type="transmembrane region" description="Helical" evidence="1">
    <location>
        <begin position="60"/>
        <end position="78"/>
    </location>
</feature>
<feature type="transmembrane region" description="Helical" evidence="1">
    <location>
        <begin position="143"/>
        <end position="164"/>
    </location>
</feature>
<sequence length="357" mass="37103">MVKSWRLWPRWAGYAAAVAGLGYGLLGAFWAVGGGGFPFGVGDPDVSPEAILAHVTPAGAGWWIFGLGAGGAVLGLMLARGNPGRGGRGLLAGLAFALATGLIVVAPDERLLSHVAYTPLVAVMTPFGGVHGLTVASAWPWPMVNMLVLGLIGLLFVGAAVAFLRRAREACLACGRSDRPGRVSAARVGRWASYLAFILPFGYAASRWCWALGIPLGVSDAWLAEMRATYPDVFAAGTYLATFAALGGVLCLGLTRRWGEVVPRWVPYLRGRRLPPGLAIIPATIVSLAFLSGGFAIVRDHLGKALSGAGSELGGAADLLWIVLPLWGVTLSTATIACRLRRRTTCATCGRGATAAA</sequence>
<reference evidence="2" key="1">
    <citation type="submission" date="2023-03" db="EMBL/GenBank/DDBJ databases">
        <title>Actinorhabdospora filicis NBRC 111898.</title>
        <authorList>
            <person name="Ichikawa N."/>
            <person name="Sato H."/>
            <person name="Tonouchi N."/>
        </authorList>
    </citation>
    <scope>NUCLEOTIDE SEQUENCE</scope>
    <source>
        <strain evidence="2">NBRC 111898</strain>
    </source>
</reference>
<accession>A0A9W6WA63</accession>
<feature type="transmembrane region" description="Helical" evidence="1">
    <location>
        <begin position="276"/>
        <end position="299"/>
    </location>
</feature>
<keyword evidence="1" id="KW-0472">Membrane</keyword>
<feature type="transmembrane region" description="Helical" evidence="1">
    <location>
        <begin position="319"/>
        <end position="338"/>
    </location>
</feature>
<dbReference type="EMBL" id="BSTX01000002">
    <property type="protein sequence ID" value="GLZ78276.1"/>
    <property type="molecule type" value="Genomic_DNA"/>
</dbReference>
<keyword evidence="1" id="KW-1133">Transmembrane helix</keyword>